<comment type="caution">
    <text evidence="1">The sequence shown here is derived from an EMBL/GenBank/DDBJ whole genome shotgun (WGS) entry which is preliminary data.</text>
</comment>
<protein>
    <submittedName>
        <fullName evidence="1">Uncharacterized protein</fullName>
    </submittedName>
</protein>
<name>A0A4Z1GHF2_9HELO</name>
<organism evidence="1 2">
    <name type="scientific">Botrytis hyacinthi</name>
    <dbReference type="NCBI Taxonomy" id="278943"/>
    <lineage>
        <taxon>Eukaryota</taxon>
        <taxon>Fungi</taxon>
        <taxon>Dikarya</taxon>
        <taxon>Ascomycota</taxon>
        <taxon>Pezizomycotina</taxon>
        <taxon>Leotiomycetes</taxon>
        <taxon>Helotiales</taxon>
        <taxon>Sclerotiniaceae</taxon>
        <taxon>Botrytis</taxon>
    </lineage>
</organism>
<dbReference type="EMBL" id="PQXK01000180">
    <property type="protein sequence ID" value="TGO34842.1"/>
    <property type="molecule type" value="Genomic_DNA"/>
</dbReference>
<dbReference type="AlphaFoldDB" id="A0A4Z1GHF2"/>
<gene>
    <name evidence="1" type="ORF">BHYA_0180g00190</name>
</gene>
<keyword evidence="2" id="KW-1185">Reference proteome</keyword>
<evidence type="ECO:0000313" key="2">
    <source>
        <dbReference type="Proteomes" id="UP000297814"/>
    </source>
</evidence>
<reference evidence="1 2" key="1">
    <citation type="submission" date="2017-12" db="EMBL/GenBank/DDBJ databases">
        <title>Comparative genomics of Botrytis spp.</title>
        <authorList>
            <person name="Valero-Jimenez C.A."/>
            <person name="Tapia P."/>
            <person name="Veloso J."/>
            <person name="Silva-Moreno E."/>
            <person name="Staats M."/>
            <person name="Valdes J.H."/>
            <person name="Van Kan J.A.L."/>
        </authorList>
    </citation>
    <scope>NUCLEOTIDE SEQUENCE [LARGE SCALE GENOMIC DNA]</scope>
    <source>
        <strain evidence="1 2">Bh0001</strain>
    </source>
</reference>
<proteinExistence type="predicted"/>
<sequence length="496" mass="57317">MSPPSNLNESPIHIPSLGPFTPLHSSLTFTKLWTPTDEQLLQEDYLSKDFPLSQNPFPHTTYCSWNIPSNETSHPESDYVWRLAYKFFHKSPYDLFPRMKMGSDLDLSDRGVCKFVAQVLCIPGVQGDVEFLYYILQYAAHLVCIRSPKPRKYSGKSPQPEHLDFMEVLSKENIPEKSTMMKDTTHTTPTLHHRSDSDPSLTDKNLIPNLKLLTLITTAWNLYAKPRMLHPLSTYDFNIRLQLSAIEVDERVRVASFKREWKVQWPLEYRRNVVRRHGCGYAYLYRNVYARELVEFIERVVPEGWNLRDQDGDGDGEEESFYSVRSIVQGIERCGGGGWEVRSIGRHLASIRGREWHCFSGDGGLYEGGEGILFFPVFIKRGWIGGELAVGLGEQRRGGKKWEKEKEGKKERELWIKRADGLEKIQEQEQEKQTWTAGPDEVFLDQNGEYVDMGSEEGWFITKEKSETLSGCRNCCRPVCCQVRRRWNGVFVRTVV</sequence>
<accession>A0A4Z1GHF2</accession>
<evidence type="ECO:0000313" key="1">
    <source>
        <dbReference type="EMBL" id="TGO34842.1"/>
    </source>
</evidence>
<dbReference type="Proteomes" id="UP000297814">
    <property type="component" value="Unassembled WGS sequence"/>
</dbReference>